<keyword evidence="3" id="KW-1185">Reference proteome</keyword>
<dbReference type="Pfam" id="PF13676">
    <property type="entry name" value="TIR_2"/>
    <property type="match status" value="1"/>
</dbReference>
<dbReference type="AlphaFoldDB" id="A0AAD9ITE2"/>
<dbReference type="InterPro" id="IPR035897">
    <property type="entry name" value="Toll_tir_struct_dom_sf"/>
</dbReference>
<dbReference type="SUPFAM" id="SSF52200">
    <property type="entry name" value="Toll/Interleukin receptor TIR domain"/>
    <property type="match status" value="1"/>
</dbReference>
<feature type="non-terminal residue" evidence="2">
    <location>
        <position position="1"/>
    </location>
</feature>
<dbReference type="EMBL" id="JAODUP010001448">
    <property type="protein sequence ID" value="KAK2140192.1"/>
    <property type="molecule type" value="Genomic_DNA"/>
</dbReference>
<dbReference type="Proteomes" id="UP001208570">
    <property type="component" value="Unassembled WGS sequence"/>
</dbReference>
<evidence type="ECO:0000313" key="2">
    <source>
        <dbReference type="EMBL" id="KAK2140192.1"/>
    </source>
</evidence>
<dbReference type="Gene3D" id="1.25.10.10">
    <property type="entry name" value="Leucine-rich Repeat Variant"/>
    <property type="match status" value="1"/>
</dbReference>
<dbReference type="InterPro" id="IPR011989">
    <property type="entry name" value="ARM-like"/>
</dbReference>
<evidence type="ECO:0000313" key="3">
    <source>
        <dbReference type="Proteomes" id="UP001208570"/>
    </source>
</evidence>
<dbReference type="Gene3D" id="3.40.50.10140">
    <property type="entry name" value="Toll/interleukin-1 receptor homology (TIR) domain"/>
    <property type="match status" value="1"/>
</dbReference>
<reference evidence="2" key="1">
    <citation type="journal article" date="2023" name="Mol. Biol. Evol.">
        <title>Third-Generation Sequencing Reveals the Adaptive Role of the Epigenome in Three Deep-Sea Polychaetes.</title>
        <authorList>
            <person name="Perez M."/>
            <person name="Aroh O."/>
            <person name="Sun Y."/>
            <person name="Lan Y."/>
            <person name="Juniper S.K."/>
            <person name="Young C.R."/>
            <person name="Angers B."/>
            <person name="Qian P.Y."/>
        </authorList>
    </citation>
    <scope>NUCLEOTIDE SEQUENCE</scope>
    <source>
        <strain evidence="2">P08H-3</strain>
    </source>
</reference>
<sequence length="530" mass="61125">THKSTDFFVLFFRHTSAKMMSTSVPSAEADQPHSVEEKKKKKNISEILKDVQTYREELDHTEDFCSERCHTILKTISKFYWGYHKKRKDIGDKLAELRYPSQLVKMLRIYNREGVFKDDNVWFPTYYCLNIIWNFTDVSSELCKELVLNGIVEIVGSNISHQPYLENQTSQNVSFLLKSSLSILHNLTKSTRELPEFEKAFDRAKVKENAFFKCVATMIMTSIITEEENKMLEDTGAIPFIVSNLKSAIHTGLKRRSRGFSTIELVDCLSHMAVNDKNKDTENEVAARTVWVLSFKKDIREKIKTDKGLLEALNKLKDSQDKNTRTSVEGALWTINEKQYERKDDVGVTSKKHVFISYDWGNQSMVKRINRQLKEAGYRTWVDFEQMSGSTLEAMSEAVENAAVVLICLSERYKQSPNCRTEAEYTFQLKKAIVPLMMQRYYKPDGWLGILIGAKLYINFDGKYEFDVASEMLLKELNGRGKDHADIDTTDLHSEVVTNTKVTPLSGQSTYRNWSQKEVEEFFDNVGLTG</sequence>
<name>A0AAD9ITE2_9ANNE</name>
<proteinExistence type="predicted"/>
<feature type="domain" description="TIR" evidence="1">
    <location>
        <begin position="354"/>
        <end position="465"/>
    </location>
</feature>
<dbReference type="PANTHER" id="PTHR46270">
    <property type="entry name" value="ARMADILLO-TYPE FOLD-RELATED"/>
    <property type="match status" value="1"/>
</dbReference>
<evidence type="ECO:0000259" key="1">
    <source>
        <dbReference type="Pfam" id="PF13676"/>
    </source>
</evidence>
<protein>
    <recommendedName>
        <fullName evidence="1">TIR domain-containing protein</fullName>
    </recommendedName>
</protein>
<dbReference type="GO" id="GO:0007165">
    <property type="term" value="P:signal transduction"/>
    <property type="evidence" value="ECO:0007669"/>
    <property type="project" value="InterPro"/>
</dbReference>
<dbReference type="InterPro" id="IPR016024">
    <property type="entry name" value="ARM-type_fold"/>
</dbReference>
<dbReference type="InterPro" id="IPR000157">
    <property type="entry name" value="TIR_dom"/>
</dbReference>
<accession>A0AAD9ITE2</accession>
<gene>
    <name evidence="2" type="ORF">LSH36_1445g00053</name>
</gene>
<dbReference type="PANTHER" id="PTHR46270:SF2">
    <property type="entry name" value="TIR DOMAIN-CONTAINING PROTEIN"/>
    <property type="match status" value="1"/>
</dbReference>
<comment type="caution">
    <text evidence="2">The sequence shown here is derived from an EMBL/GenBank/DDBJ whole genome shotgun (WGS) entry which is preliminary data.</text>
</comment>
<organism evidence="2 3">
    <name type="scientific">Paralvinella palmiformis</name>
    <dbReference type="NCBI Taxonomy" id="53620"/>
    <lineage>
        <taxon>Eukaryota</taxon>
        <taxon>Metazoa</taxon>
        <taxon>Spiralia</taxon>
        <taxon>Lophotrochozoa</taxon>
        <taxon>Annelida</taxon>
        <taxon>Polychaeta</taxon>
        <taxon>Sedentaria</taxon>
        <taxon>Canalipalpata</taxon>
        <taxon>Terebellida</taxon>
        <taxon>Terebelliformia</taxon>
        <taxon>Alvinellidae</taxon>
        <taxon>Paralvinella</taxon>
    </lineage>
</organism>
<dbReference type="SUPFAM" id="SSF48371">
    <property type="entry name" value="ARM repeat"/>
    <property type="match status" value="1"/>
</dbReference>